<feature type="transmembrane region" description="Helical" evidence="6">
    <location>
        <begin position="224"/>
        <end position="250"/>
    </location>
</feature>
<keyword evidence="5 6" id="KW-0472">Membrane</keyword>
<feature type="transmembrane region" description="Helical" evidence="6">
    <location>
        <begin position="109"/>
        <end position="127"/>
    </location>
</feature>
<dbReference type="PANTHER" id="PTHR23527">
    <property type="entry name" value="BLL3282 PROTEIN"/>
    <property type="match status" value="1"/>
</dbReference>
<dbReference type="SUPFAM" id="SSF103473">
    <property type="entry name" value="MFS general substrate transporter"/>
    <property type="match status" value="1"/>
</dbReference>
<dbReference type="Pfam" id="PF07690">
    <property type="entry name" value="MFS_1"/>
    <property type="match status" value="1"/>
</dbReference>
<name>A0A160MCJ1_9BACI</name>
<dbReference type="CDD" id="cd17475">
    <property type="entry name" value="MFS_MT3072_like"/>
    <property type="match status" value="1"/>
</dbReference>
<proteinExistence type="predicted"/>
<feature type="transmembrane region" description="Helical" evidence="6">
    <location>
        <begin position="85"/>
        <end position="103"/>
    </location>
</feature>
<feature type="domain" description="Major facilitator superfamily (MFS) profile" evidence="7">
    <location>
        <begin position="19"/>
        <end position="410"/>
    </location>
</feature>
<feature type="transmembrane region" description="Helical" evidence="6">
    <location>
        <begin position="148"/>
        <end position="167"/>
    </location>
</feature>
<dbReference type="InterPro" id="IPR011701">
    <property type="entry name" value="MFS"/>
</dbReference>
<dbReference type="InterPro" id="IPR020846">
    <property type="entry name" value="MFS_dom"/>
</dbReference>
<feature type="transmembrane region" description="Helical" evidence="6">
    <location>
        <begin position="20"/>
        <end position="44"/>
    </location>
</feature>
<comment type="subcellular location">
    <subcellularLocation>
        <location evidence="1">Cell membrane</location>
        <topology evidence="1">Multi-pass membrane protein</topology>
    </subcellularLocation>
</comment>
<evidence type="ECO:0000313" key="9">
    <source>
        <dbReference type="Proteomes" id="UP000077856"/>
    </source>
</evidence>
<feature type="transmembrane region" description="Helical" evidence="6">
    <location>
        <begin position="291"/>
        <end position="312"/>
    </location>
</feature>
<evidence type="ECO:0000256" key="5">
    <source>
        <dbReference type="ARBA" id="ARBA00023136"/>
    </source>
</evidence>
<dbReference type="eggNOG" id="COG2271">
    <property type="taxonomic scope" value="Bacteria"/>
</dbReference>
<feature type="transmembrane region" description="Helical" evidence="6">
    <location>
        <begin position="385"/>
        <end position="407"/>
    </location>
</feature>
<accession>A0A160MCJ1</accession>
<evidence type="ECO:0000256" key="3">
    <source>
        <dbReference type="ARBA" id="ARBA00022692"/>
    </source>
</evidence>
<protein>
    <submittedName>
        <fullName evidence="8">MFS transporter</fullName>
    </submittedName>
</protein>
<feature type="transmembrane region" description="Helical" evidence="6">
    <location>
        <begin position="173"/>
        <end position="193"/>
    </location>
</feature>
<feature type="transmembrane region" description="Helical" evidence="6">
    <location>
        <begin position="56"/>
        <end position="76"/>
    </location>
</feature>
<dbReference type="GO" id="GO:0022857">
    <property type="term" value="F:transmembrane transporter activity"/>
    <property type="evidence" value="ECO:0007669"/>
    <property type="project" value="InterPro"/>
</dbReference>
<evidence type="ECO:0000256" key="1">
    <source>
        <dbReference type="ARBA" id="ARBA00004651"/>
    </source>
</evidence>
<evidence type="ECO:0000256" key="6">
    <source>
        <dbReference type="SAM" id="Phobius"/>
    </source>
</evidence>
<dbReference type="Proteomes" id="UP000077856">
    <property type="component" value="Chromosome"/>
</dbReference>
<gene>
    <name evidence="8" type="ORF">A361_13555</name>
</gene>
<dbReference type="AlphaFoldDB" id="A0A160MCJ1"/>
<dbReference type="InterPro" id="IPR036259">
    <property type="entry name" value="MFS_trans_sf"/>
</dbReference>
<dbReference type="InterPro" id="IPR052952">
    <property type="entry name" value="MFS-Transporter"/>
</dbReference>
<dbReference type="Gene3D" id="1.20.1250.20">
    <property type="entry name" value="MFS general substrate transporter like domains"/>
    <property type="match status" value="2"/>
</dbReference>
<feature type="transmembrane region" description="Helical" evidence="6">
    <location>
        <begin position="318"/>
        <end position="339"/>
    </location>
</feature>
<dbReference type="GO" id="GO:0005886">
    <property type="term" value="C:plasma membrane"/>
    <property type="evidence" value="ECO:0007669"/>
    <property type="project" value="UniProtKB-SubCell"/>
</dbReference>
<dbReference type="PROSITE" id="PS50850">
    <property type="entry name" value="MFS"/>
    <property type="match status" value="1"/>
</dbReference>
<organism evidence="8 9">
    <name type="scientific">Cytobacillus oceanisediminis 2691</name>
    <dbReference type="NCBI Taxonomy" id="1196031"/>
    <lineage>
        <taxon>Bacteria</taxon>
        <taxon>Bacillati</taxon>
        <taxon>Bacillota</taxon>
        <taxon>Bacilli</taxon>
        <taxon>Bacillales</taxon>
        <taxon>Bacillaceae</taxon>
        <taxon>Cytobacillus</taxon>
    </lineage>
</organism>
<sequence>MSNSLAEKQFAINENPWKMLLFLLLAQLMVAFVGRSIGPLGVLIGEDLSLTKSQIGMLPAALFLGQAIISVPAGFLTDLAGSRKLLVLASALMGLGFLFMTLLHDFWLVLLLIVIGGIGYGSMHPITNRGIIYWFPLKQRGTAMGIKQTGITAGSALASLILLPLSVTFGWRFVLLTACLLLLAGGFVSYHFYRDPPELEQAKGSSMSLLQFYKSMFKMFKNKALMLISFSALGLNGTQMCLNTYIVLFAYEQLNISIFLSGILLVISEISGTIGRVAWGIISDRLFEGKRVVILMIITIMTALASTSAAVITSAPFWVMAPITALFGFAASGFNGIWMNLASELVPKEQAGISSGISITLGSAGAIIIPPLFGLIVDQTGQFSSGWFLITGMMFIVFTLLTTLTIMNKKNNFVI</sequence>
<keyword evidence="4 6" id="KW-1133">Transmembrane helix</keyword>
<dbReference type="RefSeq" id="WP_019383156.1">
    <property type="nucleotide sequence ID" value="NZ_CP015506.1"/>
</dbReference>
<keyword evidence="2" id="KW-0813">Transport</keyword>
<evidence type="ECO:0000256" key="4">
    <source>
        <dbReference type="ARBA" id="ARBA00022989"/>
    </source>
</evidence>
<feature type="transmembrane region" description="Helical" evidence="6">
    <location>
        <begin position="256"/>
        <end position="279"/>
    </location>
</feature>
<evidence type="ECO:0000259" key="7">
    <source>
        <dbReference type="PROSITE" id="PS50850"/>
    </source>
</evidence>
<dbReference type="KEGG" id="bon:A361_13555"/>
<dbReference type="PANTHER" id="PTHR23527:SF1">
    <property type="entry name" value="BLL3282 PROTEIN"/>
    <property type="match status" value="1"/>
</dbReference>
<feature type="transmembrane region" description="Helical" evidence="6">
    <location>
        <begin position="351"/>
        <end position="373"/>
    </location>
</feature>
<evidence type="ECO:0000256" key="2">
    <source>
        <dbReference type="ARBA" id="ARBA00022448"/>
    </source>
</evidence>
<evidence type="ECO:0000313" key="8">
    <source>
        <dbReference type="EMBL" id="AND40128.1"/>
    </source>
</evidence>
<reference evidence="8 9" key="1">
    <citation type="submission" date="2016-04" db="EMBL/GenBank/DDBJ databases">
        <title>Complete genome sequence of Bacillus oceanisediminis strain 2691.</title>
        <authorList>
            <person name="Jeong H."/>
            <person name="Kim H.J."/>
            <person name="Lee D.-W."/>
        </authorList>
    </citation>
    <scope>NUCLEOTIDE SEQUENCE [LARGE SCALE GENOMIC DNA]</scope>
    <source>
        <strain evidence="8 9">2691</strain>
    </source>
</reference>
<dbReference type="EMBL" id="CP015506">
    <property type="protein sequence ID" value="AND40128.1"/>
    <property type="molecule type" value="Genomic_DNA"/>
</dbReference>
<keyword evidence="3 6" id="KW-0812">Transmembrane</keyword>
<dbReference type="STRING" id="1196031.A361_13555"/>